<feature type="domain" description="Nucleotidyl transferase" evidence="1">
    <location>
        <begin position="2"/>
        <end position="170"/>
    </location>
</feature>
<organism evidence="2">
    <name type="scientific">marine sediment metagenome</name>
    <dbReference type="NCBI Taxonomy" id="412755"/>
    <lineage>
        <taxon>unclassified sequences</taxon>
        <taxon>metagenomes</taxon>
        <taxon>ecological metagenomes</taxon>
    </lineage>
</organism>
<dbReference type="SUPFAM" id="SSF53448">
    <property type="entry name" value="Nucleotide-diphospho-sugar transferases"/>
    <property type="match status" value="1"/>
</dbReference>
<reference evidence="2" key="1">
    <citation type="journal article" date="2014" name="Front. Microbiol.">
        <title>High frequency of phylogenetically diverse reductive dehalogenase-homologous genes in deep subseafloor sedimentary metagenomes.</title>
        <authorList>
            <person name="Kawai M."/>
            <person name="Futagami T."/>
            <person name="Toyoda A."/>
            <person name="Takaki Y."/>
            <person name="Nishi S."/>
            <person name="Hori S."/>
            <person name="Arai W."/>
            <person name="Tsubouchi T."/>
            <person name="Morono Y."/>
            <person name="Uchiyama I."/>
            <person name="Ito T."/>
            <person name="Fujiyama A."/>
            <person name="Inagaki F."/>
            <person name="Takami H."/>
        </authorList>
    </citation>
    <scope>NUCLEOTIDE SEQUENCE</scope>
    <source>
        <strain evidence="2">Expedition CK06-06</strain>
    </source>
</reference>
<proteinExistence type="predicted"/>
<dbReference type="NCBIfam" id="TIGR01208">
    <property type="entry name" value="rmlA_long"/>
    <property type="match status" value="1"/>
</dbReference>
<dbReference type="PANTHER" id="PTHR42883">
    <property type="entry name" value="GLUCOSE-1-PHOSPHATE THYMIDYLTRANSFERASE"/>
    <property type="match status" value="1"/>
</dbReference>
<comment type="caution">
    <text evidence="2">The sequence shown here is derived from an EMBL/GenBank/DDBJ whole genome shotgun (WGS) entry which is preliminary data.</text>
</comment>
<dbReference type="InterPro" id="IPR029044">
    <property type="entry name" value="Nucleotide-diphossugar_trans"/>
</dbReference>
<feature type="non-terminal residue" evidence="2">
    <location>
        <position position="1"/>
    </location>
</feature>
<gene>
    <name evidence="2" type="ORF">S12H4_35940</name>
</gene>
<feature type="non-terminal residue" evidence="2">
    <location>
        <position position="270"/>
    </location>
</feature>
<dbReference type="InterPro" id="IPR005835">
    <property type="entry name" value="NTP_transferase_dom"/>
</dbReference>
<evidence type="ECO:0000259" key="1">
    <source>
        <dbReference type="Pfam" id="PF00483"/>
    </source>
</evidence>
<evidence type="ECO:0000313" key="2">
    <source>
        <dbReference type="EMBL" id="GAI88506.1"/>
    </source>
</evidence>
<protein>
    <recommendedName>
        <fullName evidence="1">Nucleotidyl transferase domain-containing protein</fullName>
    </recommendedName>
</protein>
<dbReference type="InterPro" id="IPR005908">
    <property type="entry name" value="G1P_thy_trans_l"/>
</dbReference>
<dbReference type="EMBL" id="BARW01021395">
    <property type="protein sequence ID" value="GAI88506.1"/>
    <property type="molecule type" value="Genomic_DNA"/>
</dbReference>
<name>X1TAX6_9ZZZZ</name>
<dbReference type="Gene3D" id="2.160.10.10">
    <property type="entry name" value="Hexapeptide repeat proteins"/>
    <property type="match status" value="1"/>
</dbReference>
<dbReference type="Pfam" id="PF00483">
    <property type="entry name" value="NTP_transferase"/>
    <property type="match status" value="1"/>
</dbReference>
<dbReference type="Gene3D" id="3.90.550.10">
    <property type="entry name" value="Spore Coat Polysaccharide Biosynthesis Protein SpsA, Chain A"/>
    <property type="match status" value="1"/>
</dbReference>
<sequence>DGSGWEAKITYILQPEPLGLAHAVKTAQDFLGSSPFLMFLGDNLIQGGVKAFVDEFNSRGPDALVLLKEVADPRFFGVAELDASGKVMRLVEKPKEPKSNLALVGVYLFTPEIHKAIAQIKPSWRGELEITDAIQKLLDMGKTVQSHILKGWWLDTGKKDDLLEANRVVLDDLLKPSIKGEVDSKSQVAGRVEIREGAKIENSTVRGPVSIAQGCHIRNSFIGPFTSIGDGTVIEDSSIEHSVVLESSRIYRIERLADSVIGSRVELNKA</sequence>
<accession>X1TAX6</accession>
<dbReference type="PANTHER" id="PTHR42883:SF2">
    <property type="entry name" value="THYMIDYLYLTRANSFERASE"/>
    <property type="match status" value="1"/>
</dbReference>
<dbReference type="AlphaFoldDB" id="X1TAX6"/>